<evidence type="ECO:0000313" key="3">
    <source>
        <dbReference type="Proteomes" id="UP001632038"/>
    </source>
</evidence>
<dbReference type="InterPro" id="IPR053000">
    <property type="entry name" value="WSS1-like_metalloprotease"/>
</dbReference>
<reference evidence="3" key="1">
    <citation type="journal article" date="2024" name="IScience">
        <title>Strigolactones Initiate the Formation of Haustorium-like Structures in Castilleja.</title>
        <authorList>
            <person name="Buerger M."/>
            <person name="Peterson D."/>
            <person name="Chory J."/>
        </authorList>
    </citation>
    <scope>NUCLEOTIDE SEQUENCE [LARGE SCALE GENOMIC DNA]</scope>
</reference>
<dbReference type="EMBL" id="JAVIJP010000006">
    <property type="protein sequence ID" value="KAL3651888.1"/>
    <property type="molecule type" value="Genomic_DNA"/>
</dbReference>
<dbReference type="InterPro" id="IPR013536">
    <property type="entry name" value="WLM_dom"/>
</dbReference>
<organism evidence="2 3">
    <name type="scientific">Castilleja foliolosa</name>
    <dbReference type="NCBI Taxonomy" id="1961234"/>
    <lineage>
        <taxon>Eukaryota</taxon>
        <taxon>Viridiplantae</taxon>
        <taxon>Streptophyta</taxon>
        <taxon>Embryophyta</taxon>
        <taxon>Tracheophyta</taxon>
        <taxon>Spermatophyta</taxon>
        <taxon>Magnoliopsida</taxon>
        <taxon>eudicotyledons</taxon>
        <taxon>Gunneridae</taxon>
        <taxon>Pentapetalae</taxon>
        <taxon>asterids</taxon>
        <taxon>lamiids</taxon>
        <taxon>Lamiales</taxon>
        <taxon>Orobanchaceae</taxon>
        <taxon>Pedicularideae</taxon>
        <taxon>Castillejinae</taxon>
        <taxon>Castilleja</taxon>
    </lineage>
</organism>
<protein>
    <recommendedName>
        <fullName evidence="1">WLM domain-containing protein</fullName>
    </recommendedName>
</protein>
<dbReference type="PANTHER" id="PTHR46622:SF1">
    <property type="entry name" value="DNA-DEPENDENT METALLOPROTEASE WSS1"/>
    <property type="match status" value="1"/>
</dbReference>
<feature type="domain" description="WLM" evidence="1">
    <location>
        <begin position="8"/>
        <end position="44"/>
    </location>
</feature>
<comment type="caution">
    <text evidence="2">The sequence shown here is derived from an EMBL/GenBank/DDBJ whole genome shotgun (WGS) entry which is preliminary data.</text>
</comment>
<evidence type="ECO:0000259" key="1">
    <source>
        <dbReference type="Pfam" id="PF08325"/>
    </source>
</evidence>
<gene>
    <name evidence="2" type="ORF">CASFOL_004890</name>
</gene>
<evidence type="ECO:0000313" key="2">
    <source>
        <dbReference type="EMBL" id="KAL3651888.1"/>
    </source>
</evidence>
<accession>A0ABD3EC16</accession>
<dbReference type="AlphaFoldDB" id="A0ABD3EC16"/>
<dbReference type="PANTHER" id="PTHR46622">
    <property type="entry name" value="DNA-DEPENDENT METALLOPROTEASE WSS1"/>
    <property type="match status" value="1"/>
</dbReference>
<proteinExistence type="predicted"/>
<keyword evidence="3" id="KW-1185">Reference proteome</keyword>
<dbReference type="Proteomes" id="UP001632038">
    <property type="component" value="Unassembled WGS sequence"/>
</dbReference>
<sequence>MDLNDLDKVWEVKPLKKVREDEAREILEKVAKQVQPIMRRRKWKGDEEDKRWPP</sequence>
<dbReference type="Pfam" id="PF08325">
    <property type="entry name" value="WLM"/>
    <property type="match status" value="1"/>
</dbReference>
<name>A0ABD3EC16_9LAMI</name>